<accession>A0AA38GY23</accession>
<dbReference type="GO" id="GO:0016567">
    <property type="term" value="P:protein ubiquitination"/>
    <property type="evidence" value="ECO:0007669"/>
    <property type="project" value="TreeGrafter"/>
</dbReference>
<evidence type="ECO:0008006" key="4">
    <source>
        <dbReference type="Google" id="ProtNLM"/>
    </source>
</evidence>
<dbReference type="AlphaFoldDB" id="A0AA38GY23"/>
<dbReference type="PANTHER" id="PTHR12603:SF36">
    <property type="entry name" value="RNA BINDING (RRM_RBD_RNP MOTIFS) FAMILY PROTEIN"/>
    <property type="match status" value="1"/>
</dbReference>
<dbReference type="Proteomes" id="UP000824469">
    <property type="component" value="Unassembled WGS sequence"/>
</dbReference>
<reference evidence="2 3" key="1">
    <citation type="journal article" date="2021" name="Nat. Plants">
        <title>The Taxus genome provides insights into paclitaxel biosynthesis.</title>
        <authorList>
            <person name="Xiong X."/>
            <person name="Gou J."/>
            <person name="Liao Q."/>
            <person name="Li Y."/>
            <person name="Zhou Q."/>
            <person name="Bi G."/>
            <person name="Li C."/>
            <person name="Du R."/>
            <person name="Wang X."/>
            <person name="Sun T."/>
            <person name="Guo L."/>
            <person name="Liang H."/>
            <person name="Lu P."/>
            <person name="Wu Y."/>
            <person name="Zhang Z."/>
            <person name="Ro D.K."/>
            <person name="Shang Y."/>
            <person name="Huang S."/>
            <person name="Yan J."/>
        </authorList>
    </citation>
    <scope>NUCLEOTIDE SEQUENCE [LARGE SCALE GENOMIC DNA]</scope>
    <source>
        <strain evidence="2">Ta-2019</strain>
    </source>
</reference>
<feature type="compositionally biased region" description="Polar residues" evidence="1">
    <location>
        <begin position="231"/>
        <end position="242"/>
    </location>
</feature>
<gene>
    <name evidence="2" type="ORF">KI387_003646</name>
</gene>
<organism evidence="2 3">
    <name type="scientific">Taxus chinensis</name>
    <name type="common">Chinese yew</name>
    <name type="synonym">Taxus wallichiana var. chinensis</name>
    <dbReference type="NCBI Taxonomy" id="29808"/>
    <lineage>
        <taxon>Eukaryota</taxon>
        <taxon>Viridiplantae</taxon>
        <taxon>Streptophyta</taxon>
        <taxon>Embryophyta</taxon>
        <taxon>Tracheophyta</taxon>
        <taxon>Spermatophyta</taxon>
        <taxon>Pinopsida</taxon>
        <taxon>Pinidae</taxon>
        <taxon>Conifers II</taxon>
        <taxon>Cupressales</taxon>
        <taxon>Taxaceae</taxon>
        <taxon>Taxus</taxon>
    </lineage>
</organism>
<name>A0AA38GY23_TAXCH</name>
<proteinExistence type="predicted"/>
<dbReference type="GO" id="GO:0004842">
    <property type="term" value="F:ubiquitin-protein transferase activity"/>
    <property type="evidence" value="ECO:0007669"/>
    <property type="project" value="InterPro"/>
</dbReference>
<dbReference type="EMBL" id="JAHRHJ020000001">
    <property type="protein sequence ID" value="KAH9331538.1"/>
    <property type="molecule type" value="Genomic_DNA"/>
</dbReference>
<protein>
    <recommendedName>
        <fullName evidence="4">CCR4-NOT transcription complex subunit 4</fullName>
    </recommendedName>
</protein>
<feature type="region of interest" description="Disordered" evidence="1">
    <location>
        <begin position="201"/>
        <end position="273"/>
    </location>
</feature>
<evidence type="ECO:0000313" key="3">
    <source>
        <dbReference type="Proteomes" id="UP000824469"/>
    </source>
</evidence>
<sequence length="596" mass="66470">MNLKNNIQVQLHKCFQKQEENQNMDLLLMLIKGLFIHGNPLAWLKNLVYGTQPFQTEDLNTAFSIEASNFDILDGNGYQTGMVDDRSEGTCSSTYDTSCLIPPFQDSGMAKEDRISRVDLPAKEQTFEGQLMSATSQYLVRIEKDKAHLRDNNDTDVGENSIISDILSMEFDNWEDDSLTSPHNVAKVLLGEKDRINGFPKDISSSRKLQNNGQSRFSFARQGESSRESCHMSNSCSSNGQLHDTWPTDKDALDDTNGYDNVKRPSNDRASCDREEYQVITNRTALPLLPGSAVAPPSVSRSQFSAPPGFSLPTRTPPVPPPGFFPQSRVDRPYEPTTITTVFSNGIKDHDDSVSSQNTFPNSYSLLHQTLGSNSSNDLEFIDPAIMAVGRGKLPVGQIQRGSAGPDSVFSGPRQDMSDSSFSQSFLGLRSPFSQQVSPIDYDARLQMLKQKSVYANSNLTSPRQPFTFQDQFGDAFTSYLSRQNDVMIPSMMREQSQMSLDNAFSQMSFQQPINSTFRSSSAGVNGWDSWNRMNSALESGLGERRMEASLVEIANKERMGLLDPKSGLSKLFPTYGESMFHVPSSENYYSRPFEM</sequence>
<dbReference type="PANTHER" id="PTHR12603">
    <property type="entry name" value="CCR4-NOT TRANSCRIPTION COMPLEX RELATED"/>
    <property type="match status" value="1"/>
</dbReference>
<keyword evidence="3" id="KW-1185">Reference proteome</keyword>
<dbReference type="InterPro" id="IPR039780">
    <property type="entry name" value="Mot2"/>
</dbReference>
<feature type="compositionally biased region" description="Polar residues" evidence="1">
    <location>
        <begin position="206"/>
        <end position="217"/>
    </location>
</feature>
<evidence type="ECO:0000256" key="1">
    <source>
        <dbReference type="SAM" id="MobiDB-lite"/>
    </source>
</evidence>
<feature type="compositionally biased region" description="Basic and acidic residues" evidence="1">
    <location>
        <begin position="261"/>
        <end position="273"/>
    </location>
</feature>
<feature type="region of interest" description="Disordered" evidence="1">
    <location>
        <begin position="294"/>
        <end position="319"/>
    </location>
</feature>
<evidence type="ECO:0000313" key="2">
    <source>
        <dbReference type="EMBL" id="KAH9331538.1"/>
    </source>
</evidence>
<dbReference type="GO" id="GO:0030014">
    <property type="term" value="C:CCR4-NOT complex"/>
    <property type="evidence" value="ECO:0007669"/>
    <property type="project" value="InterPro"/>
</dbReference>
<comment type="caution">
    <text evidence="2">The sequence shown here is derived from an EMBL/GenBank/DDBJ whole genome shotgun (WGS) entry which is preliminary data.</text>
</comment>